<feature type="transmembrane region" description="Helical" evidence="1">
    <location>
        <begin position="127"/>
        <end position="149"/>
    </location>
</feature>
<organism evidence="2 3">
    <name type="scientific">Qipengyuania nanhaisediminis</name>
    <dbReference type="NCBI Taxonomy" id="604088"/>
    <lineage>
        <taxon>Bacteria</taxon>
        <taxon>Pseudomonadati</taxon>
        <taxon>Pseudomonadota</taxon>
        <taxon>Alphaproteobacteria</taxon>
        <taxon>Sphingomonadales</taxon>
        <taxon>Erythrobacteraceae</taxon>
        <taxon>Qipengyuania</taxon>
    </lineage>
</organism>
<dbReference type="OrthoDB" id="7449199at2"/>
<dbReference type="STRING" id="604088.SAMN04488060_2868"/>
<gene>
    <name evidence="2" type="ORF">SAMN04488060_2868</name>
</gene>
<keyword evidence="1" id="KW-0812">Transmembrane</keyword>
<name>A0A1I5QE20_9SPHN</name>
<dbReference type="Proteomes" id="UP000199331">
    <property type="component" value="Unassembled WGS sequence"/>
</dbReference>
<evidence type="ECO:0000256" key="1">
    <source>
        <dbReference type="SAM" id="Phobius"/>
    </source>
</evidence>
<sequence length="152" mass="16022">MFEQQTLIAESEVCAEAEVRALKGLLQPLSVAPVAPSNAGFQLPAQVWQIMLSCYGIFFFAIFLATGGSTAARFAIMISVLYTAIYFGVARLGARQAGREQTSPLDCGGKLPTWTGPMDRKAVFAQVLVVPATVSLFGIGILIIVLAVGPGA</sequence>
<dbReference type="EMBL" id="FOWZ01000009">
    <property type="protein sequence ID" value="SFP44086.1"/>
    <property type="molecule type" value="Genomic_DNA"/>
</dbReference>
<evidence type="ECO:0000313" key="2">
    <source>
        <dbReference type="EMBL" id="SFP44086.1"/>
    </source>
</evidence>
<keyword evidence="1" id="KW-1133">Transmembrane helix</keyword>
<reference evidence="3" key="1">
    <citation type="submission" date="2016-10" db="EMBL/GenBank/DDBJ databases">
        <authorList>
            <person name="Varghese N."/>
            <person name="Submissions S."/>
        </authorList>
    </citation>
    <scope>NUCLEOTIDE SEQUENCE [LARGE SCALE GENOMIC DNA]</scope>
    <source>
        <strain evidence="3">CGMCC 1.7715</strain>
    </source>
</reference>
<proteinExistence type="predicted"/>
<keyword evidence="3" id="KW-1185">Reference proteome</keyword>
<dbReference type="AlphaFoldDB" id="A0A1I5QE20"/>
<accession>A0A1I5QE20</accession>
<keyword evidence="1" id="KW-0472">Membrane</keyword>
<dbReference type="RefSeq" id="WP_090483131.1">
    <property type="nucleotide sequence ID" value="NZ_FOWZ01000009.1"/>
</dbReference>
<feature type="transmembrane region" description="Helical" evidence="1">
    <location>
        <begin position="71"/>
        <end position="89"/>
    </location>
</feature>
<feature type="transmembrane region" description="Helical" evidence="1">
    <location>
        <begin position="47"/>
        <end position="65"/>
    </location>
</feature>
<evidence type="ECO:0000313" key="3">
    <source>
        <dbReference type="Proteomes" id="UP000199331"/>
    </source>
</evidence>
<protein>
    <submittedName>
        <fullName evidence="2">Uncharacterized protein</fullName>
    </submittedName>
</protein>